<dbReference type="AlphaFoldDB" id="Q6H8H6"/>
<accession>Q6H8H6</accession>
<gene>
    <name evidence="2" type="primary">P0491E01.16</name>
</gene>
<feature type="compositionally biased region" description="Basic and acidic residues" evidence="1">
    <location>
        <begin position="9"/>
        <end position="25"/>
    </location>
</feature>
<evidence type="ECO:0000313" key="2">
    <source>
        <dbReference type="EMBL" id="BAD24973.1"/>
    </source>
</evidence>
<sequence length="121" mass="13700">MQAASAIQEPEKGEDEAAKLPKAEHLSEYVSNLTVPRPHERTRARTGIIKSSRFLESNTYDHQGARRELIATLKSSPSSTELFFFFFFFCVLPVHHLSDDHDDCHAVRQGSSYSEEACRAM</sequence>
<reference evidence="3" key="2">
    <citation type="journal article" date="2008" name="Nucleic Acids Res.">
        <title>The rice annotation project database (RAP-DB): 2008 update.</title>
        <authorList>
            <consortium name="The rice annotation project (RAP)"/>
        </authorList>
    </citation>
    <scope>GENOME REANNOTATION</scope>
    <source>
        <strain evidence="3">cv. Nipponbare</strain>
    </source>
</reference>
<protein>
    <submittedName>
        <fullName evidence="2">Uncharacterized protein</fullName>
    </submittedName>
</protein>
<proteinExistence type="predicted"/>
<dbReference type="EMBL" id="AP002485">
    <property type="protein sequence ID" value="BAD24973.1"/>
    <property type="molecule type" value="Genomic_DNA"/>
</dbReference>
<reference evidence="3" key="1">
    <citation type="journal article" date="2005" name="Nature">
        <title>The map-based sequence of the rice genome.</title>
        <authorList>
            <consortium name="International rice genome sequencing project (IRGSP)"/>
            <person name="Matsumoto T."/>
            <person name="Wu J."/>
            <person name="Kanamori H."/>
            <person name="Katayose Y."/>
            <person name="Fujisawa M."/>
            <person name="Namiki N."/>
            <person name="Mizuno H."/>
            <person name="Yamamoto K."/>
            <person name="Antonio B.A."/>
            <person name="Baba T."/>
            <person name="Sakata K."/>
            <person name="Nagamura Y."/>
            <person name="Aoki H."/>
            <person name="Arikawa K."/>
            <person name="Arita K."/>
            <person name="Bito T."/>
            <person name="Chiden Y."/>
            <person name="Fujitsuka N."/>
            <person name="Fukunaka R."/>
            <person name="Hamada M."/>
            <person name="Harada C."/>
            <person name="Hayashi A."/>
            <person name="Hijishita S."/>
            <person name="Honda M."/>
            <person name="Hosokawa S."/>
            <person name="Ichikawa Y."/>
            <person name="Idonuma A."/>
            <person name="Iijima M."/>
            <person name="Ikeda M."/>
            <person name="Ikeno M."/>
            <person name="Ito K."/>
            <person name="Ito S."/>
            <person name="Ito T."/>
            <person name="Ito Y."/>
            <person name="Ito Y."/>
            <person name="Iwabuchi A."/>
            <person name="Kamiya K."/>
            <person name="Karasawa W."/>
            <person name="Kurita K."/>
            <person name="Katagiri S."/>
            <person name="Kikuta A."/>
            <person name="Kobayashi H."/>
            <person name="Kobayashi N."/>
            <person name="Machita K."/>
            <person name="Maehara T."/>
            <person name="Masukawa M."/>
            <person name="Mizubayashi T."/>
            <person name="Mukai Y."/>
            <person name="Nagasaki H."/>
            <person name="Nagata Y."/>
            <person name="Naito S."/>
            <person name="Nakashima M."/>
            <person name="Nakama Y."/>
            <person name="Nakamichi Y."/>
            <person name="Nakamura M."/>
            <person name="Meguro A."/>
            <person name="Negishi M."/>
            <person name="Ohta I."/>
            <person name="Ohta T."/>
            <person name="Okamoto M."/>
            <person name="Ono N."/>
            <person name="Saji S."/>
            <person name="Sakaguchi M."/>
            <person name="Sakai K."/>
            <person name="Shibata M."/>
            <person name="Shimokawa T."/>
            <person name="Song J."/>
            <person name="Takazaki Y."/>
            <person name="Terasawa K."/>
            <person name="Tsugane M."/>
            <person name="Tsuji K."/>
            <person name="Ueda S."/>
            <person name="Waki K."/>
            <person name="Yamagata H."/>
            <person name="Yamamoto M."/>
            <person name="Yamamoto S."/>
            <person name="Yamane H."/>
            <person name="Yoshiki S."/>
            <person name="Yoshihara R."/>
            <person name="Yukawa K."/>
            <person name="Zhong H."/>
            <person name="Yano M."/>
            <person name="Yuan Q."/>
            <person name="Ouyang S."/>
            <person name="Liu J."/>
            <person name="Jones K.M."/>
            <person name="Gansberger K."/>
            <person name="Moffat K."/>
            <person name="Hill J."/>
            <person name="Bera J."/>
            <person name="Fadrosh D."/>
            <person name="Jin S."/>
            <person name="Johri S."/>
            <person name="Kim M."/>
            <person name="Overton L."/>
            <person name="Reardon M."/>
            <person name="Tsitrin T."/>
            <person name="Vuong H."/>
            <person name="Weaver B."/>
            <person name="Ciecko A."/>
            <person name="Tallon L."/>
            <person name="Jackson J."/>
            <person name="Pai G."/>
            <person name="Aken S.V."/>
            <person name="Utterback T."/>
            <person name="Reidmuller S."/>
            <person name="Feldblyum T."/>
            <person name="Hsiao J."/>
            <person name="Zismann V."/>
            <person name="Iobst S."/>
            <person name="de Vazeille A.R."/>
            <person name="Buell C.R."/>
            <person name="Ying K."/>
            <person name="Li Y."/>
            <person name="Lu T."/>
            <person name="Huang Y."/>
            <person name="Zhao Q."/>
            <person name="Feng Q."/>
            <person name="Zhang L."/>
            <person name="Zhu J."/>
            <person name="Weng Q."/>
            <person name="Mu J."/>
            <person name="Lu Y."/>
            <person name="Fan D."/>
            <person name="Liu Y."/>
            <person name="Guan J."/>
            <person name="Zhang Y."/>
            <person name="Yu S."/>
            <person name="Liu X."/>
            <person name="Zhang Y."/>
            <person name="Hong G."/>
            <person name="Han B."/>
            <person name="Choisne N."/>
            <person name="Demange N."/>
            <person name="Orjeda G."/>
            <person name="Samain S."/>
            <person name="Cattolico L."/>
            <person name="Pelletier E."/>
            <person name="Couloux A."/>
            <person name="Segurens B."/>
            <person name="Wincker P."/>
            <person name="D'Hont A."/>
            <person name="Scarpelli C."/>
            <person name="Weissenbach J."/>
            <person name="Salanoubat M."/>
            <person name="Quetier F."/>
            <person name="Yu Y."/>
            <person name="Kim H.R."/>
            <person name="Rambo T."/>
            <person name="Currie J."/>
            <person name="Collura K."/>
            <person name="Luo M."/>
            <person name="Yang T."/>
            <person name="Ammiraju J.S.S."/>
            <person name="Engler F."/>
            <person name="Soderlund C."/>
            <person name="Wing R.A."/>
            <person name="Palmer L.E."/>
            <person name="de la Bastide M."/>
            <person name="Spiegel L."/>
            <person name="Nascimento L."/>
            <person name="Zutavern T."/>
            <person name="O'Shaughnessy A."/>
            <person name="Dike S."/>
            <person name="Dedhia N."/>
            <person name="Preston R."/>
            <person name="Balija V."/>
            <person name="McCombie W.R."/>
            <person name="Chow T."/>
            <person name="Chen H."/>
            <person name="Chung M."/>
            <person name="Chen C."/>
            <person name="Shaw J."/>
            <person name="Wu H."/>
            <person name="Hsiao K."/>
            <person name="Chao Y."/>
            <person name="Chu M."/>
            <person name="Cheng C."/>
            <person name="Hour A."/>
            <person name="Lee P."/>
            <person name="Lin S."/>
            <person name="Lin Y."/>
            <person name="Liou J."/>
            <person name="Liu S."/>
            <person name="Hsing Y."/>
            <person name="Raghuvanshi S."/>
            <person name="Mohanty A."/>
            <person name="Bharti A.K."/>
            <person name="Gaur A."/>
            <person name="Gupta V."/>
            <person name="Kumar D."/>
            <person name="Ravi V."/>
            <person name="Vij S."/>
            <person name="Kapur A."/>
            <person name="Khurana P."/>
            <person name="Khurana P."/>
            <person name="Khurana J.P."/>
            <person name="Tyagi A.K."/>
            <person name="Gaikwad K."/>
            <person name="Singh A."/>
            <person name="Dalal V."/>
            <person name="Srivastava S."/>
            <person name="Dixit A."/>
            <person name="Pal A.K."/>
            <person name="Ghazi I.A."/>
            <person name="Yadav M."/>
            <person name="Pandit A."/>
            <person name="Bhargava A."/>
            <person name="Sureshbabu K."/>
            <person name="Batra K."/>
            <person name="Sharma T.R."/>
            <person name="Mohapatra T."/>
            <person name="Singh N.K."/>
            <person name="Messing J."/>
            <person name="Nelson A.B."/>
            <person name="Fuks G."/>
            <person name="Kavchok S."/>
            <person name="Keizer G."/>
            <person name="Linton E."/>
            <person name="Llaca V."/>
            <person name="Song R."/>
            <person name="Tanyolac B."/>
            <person name="Young S."/>
            <person name="Ho-Il K."/>
            <person name="Hahn J.H."/>
            <person name="Sangsakoo G."/>
            <person name="Vanavichit A."/>
            <person name="de Mattos Luiz.A.T."/>
            <person name="Zimmer P.D."/>
            <person name="Malone G."/>
            <person name="Dellagostin O."/>
            <person name="de Oliveira A.C."/>
            <person name="Bevan M."/>
            <person name="Bancroft I."/>
            <person name="Minx P."/>
            <person name="Cordum H."/>
            <person name="Wilson R."/>
            <person name="Cheng Z."/>
            <person name="Jin W."/>
            <person name="Jiang J."/>
            <person name="Leong S.A."/>
            <person name="Iwama H."/>
            <person name="Gojobori T."/>
            <person name="Itoh T."/>
            <person name="Niimura Y."/>
            <person name="Fujii Y."/>
            <person name="Habara T."/>
            <person name="Sakai H."/>
            <person name="Sato Y."/>
            <person name="Wilson G."/>
            <person name="Kumar K."/>
            <person name="McCouch S."/>
            <person name="Juretic N."/>
            <person name="Hoen D."/>
            <person name="Wright S."/>
            <person name="Bruskiewich R."/>
            <person name="Bureau T."/>
            <person name="Miyao A."/>
            <person name="Hirochika H."/>
            <person name="Nishikawa T."/>
            <person name="Kadowaki K."/>
            <person name="Sugiura M."/>
            <person name="Burr B."/>
            <person name="Sasaki T."/>
        </authorList>
    </citation>
    <scope>NUCLEOTIDE SEQUENCE [LARGE SCALE GENOMIC DNA]</scope>
    <source>
        <strain evidence="3">cv. Nipponbare</strain>
    </source>
</reference>
<evidence type="ECO:0000256" key="1">
    <source>
        <dbReference type="SAM" id="MobiDB-lite"/>
    </source>
</evidence>
<name>Q6H8H6_ORYSJ</name>
<dbReference type="Proteomes" id="UP000000763">
    <property type="component" value="Chromosome 2"/>
</dbReference>
<organism evidence="2 3">
    <name type="scientific">Oryza sativa subsp. japonica</name>
    <name type="common">Rice</name>
    <dbReference type="NCBI Taxonomy" id="39947"/>
    <lineage>
        <taxon>Eukaryota</taxon>
        <taxon>Viridiplantae</taxon>
        <taxon>Streptophyta</taxon>
        <taxon>Embryophyta</taxon>
        <taxon>Tracheophyta</taxon>
        <taxon>Spermatophyta</taxon>
        <taxon>Magnoliopsida</taxon>
        <taxon>Liliopsida</taxon>
        <taxon>Poales</taxon>
        <taxon>Poaceae</taxon>
        <taxon>BOP clade</taxon>
        <taxon>Oryzoideae</taxon>
        <taxon>Oryzeae</taxon>
        <taxon>Oryzinae</taxon>
        <taxon>Oryza</taxon>
        <taxon>Oryza sativa</taxon>
    </lineage>
</organism>
<evidence type="ECO:0000313" key="3">
    <source>
        <dbReference type="Proteomes" id="UP000000763"/>
    </source>
</evidence>
<feature type="region of interest" description="Disordered" evidence="1">
    <location>
        <begin position="1"/>
        <end position="25"/>
    </location>
</feature>